<comment type="caution">
    <text evidence="1">The sequence shown here is derived from an EMBL/GenBank/DDBJ whole genome shotgun (WGS) entry which is preliminary data.</text>
</comment>
<reference evidence="1 2" key="1">
    <citation type="submission" date="2014-06" db="EMBL/GenBank/DDBJ databases">
        <title>Genetic Variability of E. coli after antibiotic treatment.</title>
        <authorList>
            <person name="Silbergeld E."/>
            <person name="Coles C."/>
            <person name="Seidman J.C."/>
            <person name="You Y."/>
            <person name="George J."/>
            <person name="Nadendla S."/>
            <person name="Daugherty S.C."/>
            <person name="Nagaraj S."/>
            <person name="Ott S."/>
            <person name="Klega K."/>
            <person name="Rasko D."/>
        </authorList>
    </citation>
    <scope>NUCLEOTIDE SEQUENCE [LARGE SCALE GENOMIC DNA]</scope>
    <source>
        <strain evidence="1 2">2-460-02_S1_C1</strain>
    </source>
</reference>
<protein>
    <submittedName>
        <fullName evidence="1">Uncharacterized protein</fullName>
    </submittedName>
</protein>
<accession>A0A837AIG5</accession>
<name>A0A837AIG5_ECOLX</name>
<gene>
    <name evidence="1" type="ORF">AB05_5264</name>
</gene>
<sequence length="38" mass="4422">MPRTLSQAKTLVNTRHIYPDPYQEQLQQAQILKVQNGI</sequence>
<evidence type="ECO:0000313" key="2">
    <source>
        <dbReference type="Proteomes" id="UP000028038"/>
    </source>
</evidence>
<dbReference type="AlphaFoldDB" id="A0A837AIG5"/>
<organism evidence="1 2">
    <name type="scientific">Escherichia coli 2-460-02_S1_C1</name>
    <dbReference type="NCBI Taxonomy" id="1444044"/>
    <lineage>
        <taxon>Bacteria</taxon>
        <taxon>Pseudomonadati</taxon>
        <taxon>Pseudomonadota</taxon>
        <taxon>Gammaproteobacteria</taxon>
        <taxon>Enterobacterales</taxon>
        <taxon>Enterobacteriaceae</taxon>
        <taxon>Escherichia</taxon>
    </lineage>
</organism>
<evidence type="ECO:0000313" key="1">
    <source>
        <dbReference type="EMBL" id="KEO23208.1"/>
    </source>
</evidence>
<dbReference type="Proteomes" id="UP000028038">
    <property type="component" value="Unassembled WGS sequence"/>
</dbReference>
<proteinExistence type="predicted"/>
<dbReference type="EMBL" id="JOSS01000110">
    <property type="protein sequence ID" value="KEO23208.1"/>
    <property type="molecule type" value="Genomic_DNA"/>
</dbReference>